<dbReference type="GO" id="GO:0043409">
    <property type="term" value="P:negative regulation of MAPK cascade"/>
    <property type="evidence" value="ECO:0007669"/>
    <property type="project" value="TreeGrafter"/>
</dbReference>
<evidence type="ECO:0000256" key="4">
    <source>
        <dbReference type="ARBA" id="ARBA00022490"/>
    </source>
</evidence>
<dbReference type="CDD" id="cd14498">
    <property type="entry name" value="DSP"/>
    <property type="match status" value="1"/>
</dbReference>
<dbReference type="Gene3D" id="3.90.190.10">
    <property type="entry name" value="Protein tyrosine phosphatase superfamily"/>
    <property type="match status" value="1"/>
</dbReference>
<dbReference type="InterPro" id="IPR029021">
    <property type="entry name" value="Prot-tyrosine_phosphatase-like"/>
</dbReference>
<keyword evidence="6" id="KW-0904">Protein phosphatase</keyword>
<dbReference type="InterPro" id="IPR000387">
    <property type="entry name" value="Tyr_Pase_dom"/>
</dbReference>
<keyword evidence="5" id="KW-0378">Hydrolase</keyword>
<accession>A0A4Y7L8D5</accession>
<dbReference type="PROSITE" id="PS50054">
    <property type="entry name" value="TYR_PHOSPHATASE_DUAL"/>
    <property type="match status" value="1"/>
</dbReference>
<dbReference type="FunFam" id="3.90.190.10:FF:000056">
    <property type="entry name" value="Dual specificity phosphatase 12"/>
    <property type="match status" value="1"/>
</dbReference>
<dbReference type="OMA" id="CAYLMWK"/>
<evidence type="ECO:0000313" key="13">
    <source>
        <dbReference type="EMBL" id="RZC80922.1"/>
    </source>
</evidence>
<comment type="catalytic activity">
    <reaction evidence="8">
        <text>O-phospho-L-seryl-[protein] + H2O = L-seryl-[protein] + phosphate</text>
        <dbReference type="Rhea" id="RHEA:20629"/>
        <dbReference type="Rhea" id="RHEA-COMP:9863"/>
        <dbReference type="Rhea" id="RHEA-COMP:11604"/>
        <dbReference type="ChEBI" id="CHEBI:15377"/>
        <dbReference type="ChEBI" id="CHEBI:29999"/>
        <dbReference type="ChEBI" id="CHEBI:43474"/>
        <dbReference type="ChEBI" id="CHEBI:83421"/>
        <dbReference type="EC" id="3.1.3.16"/>
    </reaction>
</comment>
<evidence type="ECO:0000256" key="10">
    <source>
        <dbReference type="ARBA" id="ARBA00051722"/>
    </source>
</evidence>
<dbReference type="PROSITE" id="PS50056">
    <property type="entry name" value="TYR_PHOSPHATASE_2"/>
    <property type="match status" value="1"/>
</dbReference>
<comment type="catalytic activity">
    <reaction evidence="9">
        <text>O-phospho-L-threonyl-[protein] + H2O = L-threonyl-[protein] + phosphate</text>
        <dbReference type="Rhea" id="RHEA:47004"/>
        <dbReference type="Rhea" id="RHEA-COMP:11060"/>
        <dbReference type="Rhea" id="RHEA-COMP:11605"/>
        <dbReference type="ChEBI" id="CHEBI:15377"/>
        <dbReference type="ChEBI" id="CHEBI:30013"/>
        <dbReference type="ChEBI" id="CHEBI:43474"/>
        <dbReference type="ChEBI" id="CHEBI:61977"/>
        <dbReference type="EC" id="3.1.3.16"/>
    </reaction>
</comment>
<dbReference type="GO" id="GO:0008330">
    <property type="term" value="F:protein tyrosine/threonine phosphatase activity"/>
    <property type="evidence" value="ECO:0007669"/>
    <property type="project" value="TreeGrafter"/>
</dbReference>
<dbReference type="Proteomes" id="UP000316621">
    <property type="component" value="Chromosome 10"/>
</dbReference>
<reference evidence="13 14" key="1">
    <citation type="journal article" date="2018" name="Science">
        <title>The opium poppy genome and morphinan production.</title>
        <authorList>
            <person name="Guo L."/>
            <person name="Winzer T."/>
            <person name="Yang X."/>
            <person name="Li Y."/>
            <person name="Ning Z."/>
            <person name="He Z."/>
            <person name="Teodor R."/>
            <person name="Lu Y."/>
            <person name="Bowser T.A."/>
            <person name="Graham I.A."/>
            <person name="Ye K."/>
        </authorList>
    </citation>
    <scope>NUCLEOTIDE SEQUENCE [LARGE SCALE GENOMIC DNA]</scope>
    <source>
        <strain evidence="14">cv. HN1</strain>
        <tissue evidence="13">Leaves</tissue>
    </source>
</reference>
<evidence type="ECO:0000259" key="11">
    <source>
        <dbReference type="PROSITE" id="PS50054"/>
    </source>
</evidence>
<evidence type="ECO:0000256" key="1">
    <source>
        <dbReference type="ARBA" id="ARBA00004123"/>
    </source>
</evidence>
<dbReference type="EMBL" id="CM010724">
    <property type="protein sequence ID" value="RZC80922.1"/>
    <property type="molecule type" value="Genomic_DNA"/>
</dbReference>
<proteinExistence type="inferred from homology"/>
<evidence type="ECO:0000256" key="5">
    <source>
        <dbReference type="ARBA" id="ARBA00022801"/>
    </source>
</evidence>
<evidence type="ECO:0000259" key="12">
    <source>
        <dbReference type="PROSITE" id="PS50056"/>
    </source>
</evidence>
<evidence type="ECO:0000256" key="8">
    <source>
        <dbReference type="ARBA" id="ARBA00047761"/>
    </source>
</evidence>
<dbReference type="PANTHER" id="PTHR10159:SF511">
    <property type="entry name" value="DUAL SPECIFICITY PROTEIN PHOSPHATASE 1"/>
    <property type="match status" value="1"/>
</dbReference>
<dbReference type="Pfam" id="PF00782">
    <property type="entry name" value="DSPc"/>
    <property type="match status" value="1"/>
</dbReference>
<keyword evidence="7" id="KW-0539">Nucleus</keyword>
<evidence type="ECO:0000256" key="9">
    <source>
        <dbReference type="ARBA" id="ARBA00048336"/>
    </source>
</evidence>
<evidence type="ECO:0000256" key="6">
    <source>
        <dbReference type="ARBA" id="ARBA00022912"/>
    </source>
</evidence>
<dbReference type="GO" id="GO:0004722">
    <property type="term" value="F:protein serine/threonine phosphatase activity"/>
    <property type="evidence" value="ECO:0007669"/>
    <property type="project" value="UniProtKB-EC"/>
</dbReference>
<evidence type="ECO:0000256" key="7">
    <source>
        <dbReference type="ARBA" id="ARBA00023242"/>
    </source>
</evidence>
<dbReference type="GO" id="GO:0033550">
    <property type="term" value="F:MAP kinase tyrosine phosphatase activity"/>
    <property type="evidence" value="ECO:0007669"/>
    <property type="project" value="TreeGrafter"/>
</dbReference>
<keyword evidence="14" id="KW-1185">Reference proteome</keyword>
<dbReference type="PANTHER" id="PTHR10159">
    <property type="entry name" value="DUAL SPECIFICITY PROTEIN PHOSPHATASE"/>
    <property type="match status" value="1"/>
</dbReference>
<dbReference type="GO" id="GO:0017017">
    <property type="term" value="F:MAP kinase tyrosine/serine/threonine phosphatase activity"/>
    <property type="evidence" value="ECO:0007669"/>
    <property type="project" value="TreeGrafter"/>
</dbReference>
<dbReference type="Gramene" id="RZC80922">
    <property type="protein sequence ID" value="RZC80922"/>
    <property type="gene ID" value="C5167_043487"/>
</dbReference>
<dbReference type="InterPro" id="IPR020422">
    <property type="entry name" value="TYR_PHOSPHATASE_DUAL_dom"/>
</dbReference>
<dbReference type="GO" id="GO:0005634">
    <property type="term" value="C:nucleus"/>
    <property type="evidence" value="ECO:0007669"/>
    <property type="project" value="UniProtKB-SubCell"/>
</dbReference>
<organism evidence="13 14">
    <name type="scientific">Papaver somniferum</name>
    <name type="common">Opium poppy</name>
    <dbReference type="NCBI Taxonomy" id="3469"/>
    <lineage>
        <taxon>Eukaryota</taxon>
        <taxon>Viridiplantae</taxon>
        <taxon>Streptophyta</taxon>
        <taxon>Embryophyta</taxon>
        <taxon>Tracheophyta</taxon>
        <taxon>Spermatophyta</taxon>
        <taxon>Magnoliopsida</taxon>
        <taxon>Ranunculales</taxon>
        <taxon>Papaveraceae</taxon>
        <taxon>Papaveroideae</taxon>
        <taxon>Papaver</taxon>
    </lineage>
</organism>
<evidence type="ECO:0000256" key="2">
    <source>
        <dbReference type="ARBA" id="ARBA00004496"/>
    </source>
</evidence>
<dbReference type="STRING" id="3469.A0A4Y7L8D5"/>
<sequence>MMAGVEDVYKTHIEKLLQAIYATKYIKEDNIPCEIEEGLYLGSLGAAHNKDGLKSKNVTHVLTVANMLAPPHPNDFIYKKIDVTDREGTDLTRHFVECFDFIDEAKTKGGGVLVHCFAGKSRSVTIIVAYLMQKRRLSLSQALEHVTSRRPKASPNPGFIRQLQNFEKSLEVNEAEKTE</sequence>
<evidence type="ECO:0000256" key="3">
    <source>
        <dbReference type="ARBA" id="ARBA00008601"/>
    </source>
</evidence>
<feature type="domain" description="Tyrosine-protein phosphatase" evidence="11">
    <location>
        <begin position="31"/>
        <end position="172"/>
    </location>
</feature>
<keyword evidence="4" id="KW-0963">Cytoplasm</keyword>
<dbReference type="AlphaFoldDB" id="A0A4Y7L8D5"/>
<comment type="catalytic activity">
    <reaction evidence="10">
        <text>O-phospho-L-tyrosyl-[protein] + H2O = L-tyrosyl-[protein] + phosphate</text>
        <dbReference type="Rhea" id="RHEA:10684"/>
        <dbReference type="Rhea" id="RHEA-COMP:10136"/>
        <dbReference type="Rhea" id="RHEA-COMP:20101"/>
        <dbReference type="ChEBI" id="CHEBI:15377"/>
        <dbReference type="ChEBI" id="CHEBI:43474"/>
        <dbReference type="ChEBI" id="CHEBI:46858"/>
        <dbReference type="ChEBI" id="CHEBI:61978"/>
        <dbReference type="EC" id="3.1.3.48"/>
    </reaction>
</comment>
<comment type="subcellular location">
    <subcellularLocation>
        <location evidence="2">Cytoplasm</location>
    </subcellularLocation>
    <subcellularLocation>
        <location evidence="1">Nucleus</location>
    </subcellularLocation>
</comment>
<name>A0A4Y7L8D5_PAPSO</name>
<dbReference type="GO" id="GO:0005737">
    <property type="term" value="C:cytoplasm"/>
    <property type="evidence" value="ECO:0007669"/>
    <property type="project" value="UniProtKB-SubCell"/>
</dbReference>
<dbReference type="InterPro" id="IPR000340">
    <property type="entry name" value="Dual-sp_phosphatase_cat-dom"/>
</dbReference>
<dbReference type="SMART" id="SM00195">
    <property type="entry name" value="DSPc"/>
    <property type="match status" value="1"/>
</dbReference>
<dbReference type="OrthoDB" id="10252009at2759"/>
<feature type="domain" description="Tyrosine specific protein phosphatases" evidence="12">
    <location>
        <begin position="93"/>
        <end position="151"/>
    </location>
</feature>
<comment type="similarity">
    <text evidence="3">Belongs to the protein-tyrosine phosphatase family. Non-receptor class dual specificity subfamily.</text>
</comment>
<dbReference type="SUPFAM" id="SSF52799">
    <property type="entry name" value="(Phosphotyrosine protein) phosphatases II"/>
    <property type="match status" value="1"/>
</dbReference>
<gene>
    <name evidence="13" type="ORF">C5167_043487</name>
</gene>
<evidence type="ECO:0000313" key="14">
    <source>
        <dbReference type="Proteomes" id="UP000316621"/>
    </source>
</evidence>
<protein>
    <submittedName>
        <fullName evidence="13">Uncharacterized protein</fullName>
    </submittedName>
</protein>